<protein>
    <submittedName>
        <fullName evidence="3">FAD-dependent oxidoreductase</fullName>
    </submittedName>
</protein>
<keyword evidence="4" id="KW-1185">Reference proteome</keyword>
<dbReference type="InterPro" id="IPR036188">
    <property type="entry name" value="FAD/NAD-bd_sf"/>
</dbReference>
<feature type="chain" id="PRO_5046292005" evidence="2">
    <location>
        <begin position="22"/>
        <end position="84"/>
    </location>
</feature>
<accession>A0ABX1VZB7</accession>
<keyword evidence="1" id="KW-0472">Membrane</keyword>
<dbReference type="SUPFAM" id="SSF51971">
    <property type="entry name" value="Nucleotide-binding domain"/>
    <property type="match status" value="1"/>
</dbReference>
<evidence type="ECO:0000256" key="2">
    <source>
        <dbReference type="SAM" id="SignalP"/>
    </source>
</evidence>
<gene>
    <name evidence="3" type="ORF">HK413_02220</name>
</gene>
<feature type="signal peptide" evidence="2">
    <location>
        <begin position="1"/>
        <end position="21"/>
    </location>
</feature>
<dbReference type="Gene3D" id="3.50.50.60">
    <property type="entry name" value="FAD/NAD(P)-binding domain"/>
    <property type="match status" value="1"/>
</dbReference>
<name>A0ABX1VZB7_9SPHI</name>
<organism evidence="3 4">
    <name type="scientific">Mucilaginibacter humi</name>
    <dbReference type="NCBI Taxonomy" id="2732510"/>
    <lineage>
        <taxon>Bacteria</taxon>
        <taxon>Pseudomonadati</taxon>
        <taxon>Bacteroidota</taxon>
        <taxon>Sphingobacteriia</taxon>
        <taxon>Sphingobacteriales</taxon>
        <taxon>Sphingobacteriaceae</taxon>
        <taxon>Mucilaginibacter</taxon>
    </lineage>
</organism>
<evidence type="ECO:0000313" key="3">
    <source>
        <dbReference type="EMBL" id="NNU33279.1"/>
    </source>
</evidence>
<dbReference type="EMBL" id="JABFCR010000006">
    <property type="protein sequence ID" value="NNU33279.1"/>
    <property type="molecule type" value="Genomic_DNA"/>
</dbReference>
<keyword evidence="1" id="KW-1133">Transmembrane helix</keyword>
<keyword evidence="2" id="KW-0732">Signal</keyword>
<reference evidence="3 4" key="1">
    <citation type="submission" date="2020-05" db="EMBL/GenBank/DDBJ databases">
        <authorList>
            <person name="Khan S.A."/>
            <person name="Jeon C.O."/>
            <person name="Chun B.H."/>
        </authorList>
    </citation>
    <scope>NUCLEOTIDE SEQUENCE [LARGE SCALE GENOMIC DNA]</scope>
    <source>
        <strain evidence="3 4">S1162</strain>
    </source>
</reference>
<evidence type="ECO:0000256" key="1">
    <source>
        <dbReference type="SAM" id="Phobius"/>
    </source>
</evidence>
<evidence type="ECO:0000313" key="4">
    <source>
        <dbReference type="Proteomes" id="UP000566071"/>
    </source>
</evidence>
<dbReference type="RefSeq" id="WP_175268975.1">
    <property type="nucleotide sequence ID" value="NZ_JABFCR010000006.1"/>
</dbReference>
<dbReference type="Proteomes" id="UP000566071">
    <property type="component" value="Unassembled WGS sequence"/>
</dbReference>
<dbReference type="Pfam" id="PF12831">
    <property type="entry name" value="FAD_oxidored"/>
    <property type="match status" value="1"/>
</dbReference>
<comment type="caution">
    <text evidence="3">The sequence shown here is derived from an EMBL/GenBank/DDBJ whole genome shotgun (WGS) entry which is preliminary data.</text>
</comment>
<feature type="transmembrane region" description="Helical" evidence="1">
    <location>
        <begin position="61"/>
        <end position="82"/>
    </location>
</feature>
<keyword evidence="1" id="KW-0812">Transmembrane</keyword>
<proteinExistence type="predicted"/>
<sequence length="84" mass="8977">MPKKYIAVVLLQMLILAFNSAAQVKTTHKFDIVIYGATPAGVSAAIQAARLGKSVTIVEPLASVGALWLTVWAVPMLIITRISK</sequence>
<dbReference type="PRINTS" id="PR00411">
    <property type="entry name" value="PNDRDTASEI"/>
</dbReference>